<organism evidence="2 3">
    <name type="scientific">Floridaenema aerugineum BLCC-F46</name>
    <dbReference type="NCBI Taxonomy" id="3153654"/>
    <lineage>
        <taxon>Bacteria</taxon>
        <taxon>Bacillati</taxon>
        <taxon>Cyanobacteriota</taxon>
        <taxon>Cyanophyceae</taxon>
        <taxon>Oscillatoriophycideae</taxon>
        <taxon>Aerosakkonematales</taxon>
        <taxon>Aerosakkonemataceae</taxon>
        <taxon>Floridanema</taxon>
        <taxon>Floridanema aerugineum</taxon>
    </lineage>
</organism>
<dbReference type="RefSeq" id="WP_413272857.1">
    <property type="nucleotide sequence ID" value="NZ_JBHFNQ010000182.1"/>
</dbReference>
<evidence type="ECO:0000313" key="3">
    <source>
        <dbReference type="Proteomes" id="UP001576774"/>
    </source>
</evidence>
<accession>A0ABV4XCE5</accession>
<feature type="region of interest" description="Disordered" evidence="1">
    <location>
        <begin position="1"/>
        <end position="21"/>
    </location>
</feature>
<dbReference type="Proteomes" id="UP001576774">
    <property type="component" value="Unassembled WGS sequence"/>
</dbReference>
<keyword evidence="3" id="KW-1185">Reference proteome</keyword>
<protein>
    <submittedName>
        <fullName evidence="2">Uncharacterized protein</fullName>
    </submittedName>
</protein>
<evidence type="ECO:0000256" key="1">
    <source>
        <dbReference type="SAM" id="MobiDB-lite"/>
    </source>
</evidence>
<dbReference type="EMBL" id="JBHFNQ010000182">
    <property type="protein sequence ID" value="MFB2879823.1"/>
    <property type="molecule type" value="Genomic_DNA"/>
</dbReference>
<sequence>MLSKSILPVEESTTAPLTTEEETALNQWYDELDSEWLAAIDDPQSPEYQALVEMEARMLAEQEYYHDQFLYADRLV</sequence>
<name>A0ABV4XCE5_9CYAN</name>
<gene>
    <name evidence="2" type="ORF">ACE1CC_23465</name>
</gene>
<reference evidence="2 3" key="1">
    <citation type="submission" date="2024-09" db="EMBL/GenBank/DDBJ databases">
        <title>Floridaenema gen nov. (Aerosakkonemataceae, Aerosakkonematales ord. nov., Cyanobacteria) from benthic tropical and subtropical fresh waters, with the description of four new species.</title>
        <authorList>
            <person name="Moretto J.A."/>
            <person name="Berthold D.E."/>
            <person name="Lefler F.W."/>
            <person name="Huang I.-S."/>
            <person name="Laughinghouse H. IV."/>
        </authorList>
    </citation>
    <scope>NUCLEOTIDE SEQUENCE [LARGE SCALE GENOMIC DNA]</scope>
    <source>
        <strain evidence="2 3">BLCC-F46</strain>
    </source>
</reference>
<comment type="caution">
    <text evidence="2">The sequence shown here is derived from an EMBL/GenBank/DDBJ whole genome shotgun (WGS) entry which is preliminary data.</text>
</comment>
<proteinExistence type="predicted"/>
<evidence type="ECO:0000313" key="2">
    <source>
        <dbReference type="EMBL" id="MFB2879823.1"/>
    </source>
</evidence>